<dbReference type="STRING" id="498761.HM1_0025"/>
<dbReference type="HOGENOM" id="CLU_1576329_0_0_9"/>
<reference evidence="2 3" key="1">
    <citation type="journal article" date="2008" name="J. Bacteriol.">
        <title>The genome of Heliobacterium modesticaldum, a phototrophic representative of the Firmicutes containing the simplest photosynthetic apparatus.</title>
        <authorList>
            <person name="Sattley W.M."/>
            <person name="Madigan M.T."/>
            <person name="Swingley W.D."/>
            <person name="Cheung P.C."/>
            <person name="Clocksin K.M."/>
            <person name="Conrad A.L."/>
            <person name="Dejesa L.C."/>
            <person name="Honchak B.M."/>
            <person name="Jung D.O."/>
            <person name="Karbach L.E."/>
            <person name="Kurdoglu A."/>
            <person name="Lahiri S."/>
            <person name="Mastrian S.D."/>
            <person name="Page L.E."/>
            <person name="Taylor H.L."/>
            <person name="Wang Z.T."/>
            <person name="Raymond J."/>
            <person name="Chen M."/>
            <person name="Blankenship R.E."/>
            <person name="Touchman J.W."/>
        </authorList>
    </citation>
    <scope>NUCLEOTIDE SEQUENCE [LARGE SCALE GENOMIC DNA]</scope>
    <source>
        <strain evidence="3">ATCC 51547 / Ice1</strain>
    </source>
</reference>
<evidence type="ECO:0000313" key="2">
    <source>
        <dbReference type="EMBL" id="ABZ82650.1"/>
    </source>
</evidence>
<dbReference type="EMBL" id="CP000930">
    <property type="protein sequence ID" value="ABZ82650.1"/>
    <property type="molecule type" value="Genomic_DNA"/>
</dbReference>
<dbReference type="eggNOG" id="ENOG50340RV">
    <property type="taxonomic scope" value="Bacteria"/>
</dbReference>
<sequence length="169" mass="18622">MSHSFDFIDDRFFDQRIKVPKVICQKFVQEIGDLMVPAPAGVTLDVQTGKLNQMVRLEWVGPPQLRAVTVLPNKVINQGVVPVRLLVDNIVAIQLLEIPFQGVIDCPGASPGDIVQKHDVQIEGFSINPVQILTEGVLTLHLILKVALHLCLVVASERILKVNAAETFC</sequence>
<organism evidence="2 3">
    <name type="scientific">Heliobacterium modesticaldum (strain ATCC 51547 / Ice1)</name>
    <dbReference type="NCBI Taxonomy" id="498761"/>
    <lineage>
        <taxon>Bacteria</taxon>
        <taxon>Bacillati</taxon>
        <taxon>Bacillota</taxon>
        <taxon>Clostridia</taxon>
        <taxon>Eubacteriales</taxon>
        <taxon>Heliobacteriaceae</taxon>
        <taxon>Heliomicrobium</taxon>
    </lineage>
</organism>
<accession>B0THX7</accession>
<dbReference type="AlphaFoldDB" id="B0THX7"/>
<feature type="domain" description="SipL SPOCS" evidence="1">
    <location>
        <begin position="61"/>
        <end position="127"/>
    </location>
</feature>
<dbReference type="InterPro" id="IPR024300">
    <property type="entry name" value="SipL_SPOCS_dom"/>
</dbReference>
<dbReference type="Proteomes" id="UP000008550">
    <property type="component" value="Chromosome"/>
</dbReference>
<protein>
    <recommendedName>
        <fullName evidence="1">SipL SPOCS domain-containing protein</fullName>
    </recommendedName>
</protein>
<dbReference type="OrthoDB" id="2889356at2"/>
<gene>
    <name evidence="2" type="ORF">HM1_0025</name>
</gene>
<dbReference type="KEGG" id="hmo:HM1_0025"/>
<dbReference type="Pfam" id="PF12673">
    <property type="entry name" value="SipL"/>
    <property type="match status" value="1"/>
</dbReference>
<proteinExistence type="predicted"/>
<name>B0THX7_HELMI</name>
<evidence type="ECO:0000313" key="3">
    <source>
        <dbReference type="Proteomes" id="UP000008550"/>
    </source>
</evidence>
<keyword evidence="3" id="KW-1185">Reference proteome</keyword>
<dbReference type="RefSeq" id="WP_012281199.1">
    <property type="nucleotide sequence ID" value="NC_010337.2"/>
</dbReference>
<evidence type="ECO:0000259" key="1">
    <source>
        <dbReference type="Pfam" id="PF12673"/>
    </source>
</evidence>